<evidence type="ECO:0000313" key="2">
    <source>
        <dbReference type="EMBL" id="QNR86023.1"/>
    </source>
</evidence>
<dbReference type="InterPro" id="IPR005532">
    <property type="entry name" value="SUMF_dom"/>
</dbReference>
<protein>
    <submittedName>
        <fullName evidence="2">Formylglycine-generating enzyme family protein</fullName>
    </submittedName>
</protein>
<dbReference type="InterPro" id="IPR016187">
    <property type="entry name" value="CTDL_fold"/>
</dbReference>
<dbReference type="PANTHER" id="PTHR23150:SF19">
    <property type="entry name" value="FORMYLGLYCINE-GENERATING ENZYME"/>
    <property type="match status" value="1"/>
</dbReference>
<dbReference type="Proteomes" id="UP000516439">
    <property type="component" value="Chromosome"/>
</dbReference>
<dbReference type="EMBL" id="CP061171">
    <property type="protein sequence ID" value="QNR86023.1"/>
    <property type="molecule type" value="Genomic_DNA"/>
</dbReference>
<name>A0ABX6TM79_9SPHI</name>
<feature type="domain" description="Sulfatase-modifying factor enzyme-like" evidence="1">
    <location>
        <begin position="76"/>
        <end position="382"/>
    </location>
</feature>
<dbReference type="PANTHER" id="PTHR23150">
    <property type="entry name" value="SULFATASE MODIFYING FACTOR 1, 2"/>
    <property type="match status" value="1"/>
</dbReference>
<proteinExistence type="predicted"/>
<dbReference type="InterPro" id="IPR042095">
    <property type="entry name" value="SUMF_sf"/>
</dbReference>
<evidence type="ECO:0000313" key="3">
    <source>
        <dbReference type="Proteomes" id="UP000516439"/>
    </source>
</evidence>
<accession>A0ABX6TM79</accession>
<keyword evidence="3" id="KW-1185">Reference proteome</keyword>
<dbReference type="Gene3D" id="3.90.1580.10">
    <property type="entry name" value="paralog of FGE (formylglycine-generating enzyme)"/>
    <property type="match status" value="1"/>
</dbReference>
<dbReference type="InterPro" id="IPR051043">
    <property type="entry name" value="Sulfatase_Mod_Factor_Kinase"/>
</dbReference>
<dbReference type="Pfam" id="PF03781">
    <property type="entry name" value="FGE-sulfatase"/>
    <property type="match status" value="1"/>
</dbReference>
<evidence type="ECO:0000259" key="1">
    <source>
        <dbReference type="Pfam" id="PF03781"/>
    </source>
</evidence>
<sequence length="385" mass="42709">MNFALFYRISLVIIALSGLLVPDPTLTAKGPHPKTPIYPRVAVCCAAKLPNRFGTSNALPKLVNDLSKAPSVKHHAGMVWISPGTYRMGGDNAQASADEFPKHKVSVKGFYIDVTEVTNAQFKQFVKATGYVTTAEQKPDWNILKKQLPPGTPKPAADVLVAASLVFVPAKGPVDINNYAQWWAWSKGADWKHPHGPKSNILGKDNFPVVHVSYFDALAYCKWAGKRLPTEAEWEWAARGGLKDNVYPWGNESVNIGKAKANIWEGDFPYKNVQKDKFYYAAPVKSFAPNAYGLYDMAGNVWEWCSDFYDNNYYASVNKPEGISNPQGPAKSHDPDEPYAIKHTVRGGSFLCNDSYCSGYRVARRMKTSEDSGMEHLGFRCVSDK</sequence>
<gene>
    <name evidence="2" type="ORF">H9N25_06220</name>
</gene>
<reference evidence="2 3" key="1">
    <citation type="submission" date="2020-09" db="EMBL/GenBank/DDBJ databases">
        <title>Pedobacter sp. SW-16 isolated from soil near Yeocheon.</title>
        <authorList>
            <person name="Im H.S."/>
            <person name="Joung Y."/>
            <person name="Lee S.-S."/>
        </authorList>
    </citation>
    <scope>NUCLEOTIDE SEQUENCE [LARGE SCALE GENOMIC DNA]</scope>
    <source>
        <strain evidence="2 3">SW-16</strain>
    </source>
</reference>
<dbReference type="RefSeq" id="WP_190328307.1">
    <property type="nucleotide sequence ID" value="NZ_CP061171.1"/>
</dbReference>
<dbReference type="SUPFAM" id="SSF56436">
    <property type="entry name" value="C-type lectin-like"/>
    <property type="match status" value="1"/>
</dbReference>
<organism evidence="2 3">
    <name type="scientific">Pedobacter riviphilus</name>
    <dbReference type="NCBI Taxonomy" id="2766984"/>
    <lineage>
        <taxon>Bacteria</taxon>
        <taxon>Pseudomonadati</taxon>
        <taxon>Bacteroidota</taxon>
        <taxon>Sphingobacteriia</taxon>
        <taxon>Sphingobacteriales</taxon>
        <taxon>Sphingobacteriaceae</taxon>
        <taxon>Pedobacter</taxon>
    </lineage>
</organism>